<dbReference type="InterPro" id="IPR027291">
    <property type="entry name" value="Glyco_hydro_38_N_sf"/>
</dbReference>
<name>A0A7X5C1X6_9BACL</name>
<dbReference type="Pfam" id="PF07748">
    <property type="entry name" value="Glyco_hydro_38C"/>
    <property type="match status" value="1"/>
</dbReference>
<evidence type="ECO:0000256" key="1">
    <source>
        <dbReference type="ARBA" id="ARBA00009792"/>
    </source>
</evidence>
<reference evidence="6 7" key="1">
    <citation type="submission" date="2020-01" db="EMBL/GenBank/DDBJ databases">
        <title>Paenibacillus soybeanensis sp. nov. isolated from the nodules of soybean (Glycine max(L.) Merr).</title>
        <authorList>
            <person name="Wang H."/>
        </authorList>
    </citation>
    <scope>NUCLEOTIDE SEQUENCE [LARGE SCALE GENOMIC DNA]</scope>
    <source>
        <strain evidence="6 7">DSM 23054</strain>
    </source>
</reference>
<evidence type="ECO:0000259" key="5">
    <source>
        <dbReference type="SMART" id="SM00872"/>
    </source>
</evidence>
<dbReference type="InterPro" id="IPR037094">
    <property type="entry name" value="Glyco_hydro_38_cen_sf"/>
</dbReference>
<dbReference type="CDD" id="cd10789">
    <property type="entry name" value="GH38N_AMII_ER_cytosolic"/>
    <property type="match status" value="1"/>
</dbReference>
<dbReference type="GO" id="GO:0004559">
    <property type="term" value="F:alpha-mannosidase activity"/>
    <property type="evidence" value="ECO:0007669"/>
    <property type="project" value="InterPro"/>
</dbReference>
<protein>
    <submittedName>
        <fullName evidence="6">Alpha-mannosidase</fullName>
    </submittedName>
</protein>
<dbReference type="SUPFAM" id="SSF74650">
    <property type="entry name" value="Galactose mutarotase-like"/>
    <property type="match status" value="1"/>
</dbReference>
<dbReference type="EMBL" id="JAAAMU010000008">
    <property type="protein sequence ID" value="NBC70665.1"/>
    <property type="molecule type" value="Genomic_DNA"/>
</dbReference>
<evidence type="ECO:0000256" key="2">
    <source>
        <dbReference type="ARBA" id="ARBA00022723"/>
    </source>
</evidence>
<dbReference type="Gene3D" id="1.20.1270.50">
    <property type="entry name" value="Glycoside hydrolase family 38, central domain"/>
    <property type="match status" value="1"/>
</dbReference>
<dbReference type="SUPFAM" id="SSF88688">
    <property type="entry name" value="Families 57/38 glycoside transferase middle domain"/>
    <property type="match status" value="1"/>
</dbReference>
<dbReference type="Pfam" id="PF17677">
    <property type="entry name" value="Glyco_hydro38C2"/>
    <property type="match status" value="1"/>
</dbReference>
<dbReference type="OrthoDB" id="9772207at2"/>
<dbReference type="InterPro" id="IPR011013">
    <property type="entry name" value="Gal_mutarotase_sf_dom"/>
</dbReference>
<dbReference type="SUPFAM" id="SSF88713">
    <property type="entry name" value="Glycoside hydrolase/deacetylase"/>
    <property type="match status" value="1"/>
</dbReference>
<dbReference type="InterPro" id="IPR028995">
    <property type="entry name" value="Glyco_hydro_57/38_cen_sf"/>
</dbReference>
<dbReference type="GO" id="GO:0009313">
    <property type="term" value="P:oligosaccharide catabolic process"/>
    <property type="evidence" value="ECO:0007669"/>
    <property type="project" value="TreeGrafter"/>
</dbReference>
<evidence type="ECO:0000256" key="4">
    <source>
        <dbReference type="ARBA" id="ARBA00023295"/>
    </source>
</evidence>
<feature type="domain" description="Glycoside hydrolase family 38 central" evidence="5">
    <location>
        <begin position="501"/>
        <end position="579"/>
    </location>
</feature>
<dbReference type="FunFam" id="1.20.1270.50:FF:000004">
    <property type="entry name" value="alpha-mannosidase 2C1 isoform X1"/>
    <property type="match status" value="1"/>
</dbReference>
<dbReference type="RefSeq" id="WP_161699848.1">
    <property type="nucleotide sequence ID" value="NZ_JAAAMU010000008.1"/>
</dbReference>
<dbReference type="InterPro" id="IPR011682">
    <property type="entry name" value="Glyco_hydro_38_C"/>
</dbReference>
<dbReference type="GO" id="GO:0046872">
    <property type="term" value="F:metal ion binding"/>
    <property type="evidence" value="ECO:0007669"/>
    <property type="project" value="UniProtKB-KW"/>
</dbReference>
<dbReference type="SMART" id="SM00872">
    <property type="entry name" value="Alpha-mann_mid"/>
    <property type="match status" value="1"/>
</dbReference>
<keyword evidence="3" id="KW-0378">Hydrolase</keyword>
<comment type="similarity">
    <text evidence="1">Belongs to the glycosyl hydrolase 38 family.</text>
</comment>
<dbReference type="Gene3D" id="2.70.98.30">
    <property type="entry name" value="Golgi alpha-mannosidase II, domain 4"/>
    <property type="match status" value="1"/>
</dbReference>
<dbReference type="FunFam" id="3.20.110.10:FF:000002">
    <property type="entry name" value="alpha-mannosidase 2C1 isoform X1"/>
    <property type="match status" value="1"/>
</dbReference>
<keyword evidence="7" id="KW-1185">Reference proteome</keyword>
<accession>A0A7X5C1X6</accession>
<dbReference type="InterPro" id="IPR000602">
    <property type="entry name" value="Glyco_hydro_38_N"/>
</dbReference>
<dbReference type="Gene3D" id="2.60.40.2220">
    <property type="match status" value="1"/>
</dbReference>
<dbReference type="Pfam" id="PF22907">
    <property type="entry name" value="Ams1-like_1st"/>
    <property type="match status" value="1"/>
</dbReference>
<evidence type="ECO:0000256" key="3">
    <source>
        <dbReference type="ARBA" id="ARBA00022801"/>
    </source>
</evidence>
<keyword evidence="4" id="KW-0326">Glycosidase</keyword>
<dbReference type="InterPro" id="IPR041147">
    <property type="entry name" value="GH38_C"/>
</dbReference>
<dbReference type="InterPro" id="IPR015341">
    <property type="entry name" value="Glyco_hydro_38_cen"/>
</dbReference>
<evidence type="ECO:0000313" key="6">
    <source>
        <dbReference type="EMBL" id="NBC70665.1"/>
    </source>
</evidence>
<evidence type="ECO:0000313" key="7">
    <source>
        <dbReference type="Proteomes" id="UP000558113"/>
    </source>
</evidence>
<sequence>MPHTPIKMDVLRKTLQGIESRIYTKLAPLELTAYATKEPVTFAERASGERLELQAGDKWGERWDCAWFHFRGRVPDSAAGAKIVLLIDVNGELCIFDEEGTPLQGLTNVNSEFDLTLGLPGKRVLPFAERAAGGETVDLWGDAGNNDLFGFYRSGTVKEADIAICHEEVRQLYYDYEVLLDYIENIEDKSARTARITQALYDVHLLLRYPSDETVAESRRLLGAELAKQGGDPTITATAVGHAHIDLAWLWPIRETFRKGARTFATALRMMERYPDYVFGASQPQLYQWVKEQHPNLYAQIKQRVAEGRWEVQGAMWVEPDSNIAGGEALVRQILHGKRFFQEEFGLDMRMLWVPDIFGYSASLPQLLKQSGVDYVMTQKLSWSVHNDHPHHTFFWEGLDGSRVLTHLPPEDTYNGPALPRSIMKAERDYYDKNVSEHCLVVFGIGDGGGGPGEEHLERLSRLKNLQGLIPVKQEPAIDFFDKLNANASRYKTWKGELYLEKHQGTLTSQARNKRFNRKLEKALRELEFAASLAFAAGGGAYPAEELDSIWKETLLYQFHDILPGSSITRVFDESLARYEALLGRVNDLTAAAYREAAASVAAGTEAKRPAVLFNSLPWTRKEWIGLGQGQWREVEVPAMGYAVIDSDAQSVLAEQELLQAADDRLENDLIRVSFLADGSVGSVYDKALGREVLAAGERANVLTVYKDDGDAWDFPEDYAAAGSESMKLTGTRAFVDGPQAIVEQRYAYGQSTLVQRISLTAGSKQLKFGTEADWQEDGCMLRAIFPLNVYTEFANCEIQFGHLKRPTHRNTMWDYAKDEISAHQWIDLSQPDFGAAILNDCKYGYSANGSTISINLLRSPSYPDPSCDRAQHQFDYALLPHEGDFIAAEVYKAGYAFNTPIAVVEAGGSRSGILPADGFSAIDLEGRGVMIEAVKKAEDGNALIVRLYETSGANASVRLRVRLPHAAASLADLMEQETAALTADDSSSDGGYALSFAPFEIKTVKVKL</sequence>
<dbReference type="PANTHER" id="PTHR46017">
    <property type="entry name" value="ALPHA-MANNOSIDASE 2C1"/>
    <property type="match status" value="1"/>
</dbReference>
<organism evidence="6 7">
    <name type="scientific">Paenibacillus sacheonensis</name>
    <dbReference type="NCBI Taxonomy" id="742054"/>
    <lineage>
        <taxon>Bacteria</taxon>
        <taxon>Bacillati</taxon>
        <taxon>Bacillota</taxon>
        <taxon>Bacilli</taxon>
        <taxon>Bacillales</taxon>
        <taxon>Paenibacillaceae</taxon>
        <taxon>Paenibacillus</taxon>
    </lineage>
</organism>
<proteinExistence type="inferred from homology"/>
<dbReference type="AlphaFoldDB" id="A0A7X5C1X6"/>
<dbReference type="InterPro" id="IPR011330">
    <property type="entry name" value="Glyco_hydro/deAcase_b/a-brl"/>
</dbReference>
<dbReference type="GO" id="GO:0030246">
    <property type="term" value="F:carbohydrate binding"/>
    <property type="evidence" value="ECO:0007669"/>
    <property type="project" value="InterPro"/>
</dbReference>
<keyword evidence="2" id="KW-0479">Metal-binding</keyword>
<gene>
    <name evidence="6" type="ORF">GT003_16815</name>
</gene>
<comment type="caution">
    <text evidence="6">The sequence shown here is derived from an EMBL/GenBank/DDBJ whole genome shotgun (WGS) entry which is preliminary data.</text>
</comment>
<dbReference type="Pfam" id="PF09261">
    <property type="entry name" value="Alpha-mann_mid"/>
    <property type="match status" value="1"/>
</dbReference>
<dbReference type="GO" id="GO:0006013">
    <property type="term" value="P:mannose metabolic process"/>
    <property type="evidence" value="ECO:0007669"/>
    <property type="project" value="InterPro"/>
</dbReference>
<dbReference type="InterPro" id="IPR054723">
    <property type="entry name" value="Ams1-like_N"/>
</dbReference>
<dbReference type="Proteomes" id="UP000558113">
    <property type="component" value="Unassembled WGS sequence"/>
</dbReference>
<dbReference type="PANTHER" id="PTHR46017:SF1">
    <property type="entry name" value="ALPHA-MANNOSIDASE 2C1"/>
    <property type="match status" value="1"/>
</dbReference>
<dbReference type="Gene3D" id="3.20.110.10">
    <property type="entry name" value="Glycoside hydrolase 38, N terminal domain"/>
    <property type="match status" value="1"/>
</dbReference>
<dbReference type="Pfam" id="PF01074">
    <property type="entry name" value="Glyco_hydro_38N"/>
    <property type="match status" value="1"/>
</dbReference>